<evidence type="ECO:0000259" key="2">
    <source>
        <dbReference type="PROSITE" id="PS00028"/>
    </source>
</evidence>
<proteinExistence type="predicted"/>
<organism evidence="3 4">
    <name type="scientific">Trichinella zimbabwensis</name>
    <dbReference type="NCBI Taxonomy" id="268475"/>
    <lineage>
        <taxon>Eukaryota</taxon>
        <taxon>Metazoa</taxon>
        <taxon>Ecdysozoa</taxon>
        <taxon>Nematoda</taxon>
        <taxon>Enoplea</taxon>
        <taxon>Dorylaimia</taxon>
        <taxon>Trichinellida</taxon>
        <taxon>Trichinellidae</taxon>
        <taxon>Trichinella</taxon>
    </lineage>
</organism>
<dbReference type="OrthoDB" id="5917876at2759"/>
<reference evidence="3 4" key="1">
    <citation type="submission" date="2015-01" db="EMBL/GenBank/DDBJ databases">
        <title>Evolution of Trichinella species and genotypes.</title>
        <authorList>
            <person name="Korhonen P.K."/>
            <person name="Edoardo P."/>
            <person name="Giuseppe L.R."/>
            <person name="Gasser R.B."/>
        </authorList>
    </citation>
    <scope>NUCLEOTIDE SEQUENCE [LARGE SCALE GENOMIC DNA]</scope>
    <source>
        <strain evidence="3">ISS1029</strain>
    </source>
</reference>
<protein>
    <recommendedName>
        <fullName evidence="2">C2H2-type domain-containing protein</fullName>
    </recommendedName>
</protein>
<comment type="caution">
    <text evidence="3">The sequence shown here is derived from an EMBL/GenBank/DDBJ whole genome shotgun (WGS) entry which is preliminary data.</text>
</comment>
<dbReference type="SMART" id="SM00355">
    <property type="entry name" value="ZnF_C2H2"/>
    <property type="match status" value="4"/>
</dbReference>
<gene>
    <name evidence="3" type="ORF">T11_12781</name>
</gene>
<evidence type="ECO:0000313" key="4">
    <source>
        <dbReference type="Proteomes" id="UP000055024"/>
    </source>
</evidence>
<evidence type="ECO:0000256" key="1">
    <source>
        <dbReference type="SAM" id="MobiDB-lite"/>
    </source>
</evidence>
<feature type="compositionally biased region" description="Polar residues" evidence="1">
    <location>
        <begin position="199"/>
        <end position="218"/>
    </location>
</feature>
<name>A0A0V1GZR6_9BILA</name>
<feature type="domain" description="C2H2-type" evidence="2">
    <location>
        <begin position="307"/>
        <end position="328"/>
    </location>
</feature>
<sequence>MMTDTALAYFKCDKAEQKSLLEERSGKDGTKQNSSVTGWLCMGCGVRMQWYEFERHFYEVHVKQNKLNMLCPVHYCKLVNVKSLHLHNSCFREEASRDETSSCRMCKYKARRLGELVGHMLYMHKCYNCGCCGASLSGGIVSLKMHHDSCHSNFNIVLLMYKSVVYEFLNQLSSTVHSTANDESGPVIVDLTVDDGDSSENSTTVNQSRGTAVGGATTSARLPNVDEVVVTSVTSNSSSTGSWNNGAWSSDRATVAPVKHNDTPRSPADTPVGVTVDGNNSAVQQNNSGRFQTDQNVPLKKITIYRCTICLKQYDTKKAACTHLGTVHLRRKILGDLIEAQDHYIARSTRRSDRRRFNQIADDVPSTSGYSSRHDM</sequence>
<dbReference type="InterPro" id="IPR013087">
    <property type="entry name" value="Znf_C2H2_type"/>
</dbReference>
<dbReference type="AlphaFoldDB" id="A0A0V1GZR6"/>
<keyword evidence="4" id="KW-1185">Reference proteome</keyword>
<dbReference type="PROSITE" id="PS00028">
    <property type="entry name" value="ZINC_FINGER_C2H2_1"/>
    <property type="match status" value="1"/>
</dbReference>
<evidence type="ECO:0000313" key="3">
    <source>
        <dbReference type="EMBL" id="KRZ03927.1"/>
    </source>
</evidence>
<accession>A0A0V1GZR6</accession>
<feature type="region of interest" description="Disordered" evidence="1">
    <location>
        <begin position="194"/>
        <end position="218"/>
    </location>
</feature>
<dbReference type="EMBL" id="JYDP01000178">
    <property type="protein sequence ID" value="KRZ03927.1"/>
    <property type="molecule type" value="Genomic_DNA"/>
</dbReference>
<dbReference type="Proteomes" id="UP000055024">
    <property type="component" value="Unassembled WGS sequence"/>
</dbReference>